<organism evidence="10 11">
    <name type="scientific">Candidatus Avipropionibacterium avicola</name>
    <dbReference type="NCBI Taxonomy" id="2840701"/>
    <lineage>
        <taxon>Bacteria</taxon>
        <taxon>Bacillati</taxon>
        <taxon>Actinomycetota</taxon>
        <taxon>Actinomycetes</taxon>
        <taxon>Propionibacteriales</taxon>
        <taxon>Propionibacteriaceae</taxon>
        <taxon>Propionibacteriaceae incertae sedis</taxon>
        <taxon>Candidatus Avipropionibacterium</taxon>
    </lineage>
</organism>
<reference evidence="10" key="1">
    <citation type="submission" date="2020-10" db="EMBL/GenBank/DDBJ databases">
        <authorList>
            <person name="Gilroy R."/>
        </authorList>
    </citation>
    <scope>NUCLEOTIDE SEQUENCE</scope>
    <source>
        <strain evidence="10">ChiGjej1B1-24693</strain>
    </source>
</reference>
<dbReference type="Proteomes" id="UP000886842">
    <property type="component" value="Unassembled WGS sequence"/>
</dbReference>
<dbReference type="InterPro" id="IPR008333">
    <property type="entry name" value="Cbr1-like_FAD-bd_dom"/>
</dbReference>
<dbReference type="AlphaFoldDB" id="A0A9D1GWH8"/>
<dbReference type="Gene3D" id="2.40.30.10">
    <property type="entry name" value="Translation factors"/>
    <property type="match status" value="1"/>
</dbReference>
<evidence type="ECO:0000256" key="8">
    <source>
        <dbReference type="ARBA" id="ARBA00023014"/>
    </source>
</evidence>
<dbReference type="GO" id="GO:0050660">
    <property type="term" value="F:flavin adenine dinucleotide binding"/>
    <property type="evidence" value="ECO:0007669"/>
    <property type="project" value="TreeGrafter"/>
</dbReference>
<dbReference type="SUPFAM" id="SSF52343">
    <property type="entry name" value="Ferredoxin reductase-like, C-terminal NADP-linked domain"/>
    <property type="match status" value="1"/>
</dbReference>
<protein>
    <recommendedName>
        <fullName evidence="9">FAD-binding FR-type domain-containing protein</fullName>
    </recommendedName>
</protein>
<evidence type="ECO:0000256" key="4">
    <source>
        <dbReference type="ARBA" id="ARBA00022723"/>
    </source>
</evidence>
<dbReference type="Pfam" id="PF00175">
    <property type="entry name" value="NAD_binding_1"/>
    <property type="match status" value="1"/>
</dbReference>
<dbReference type="GO" id="GO:0046872">
    <property type="term" value="F:metal ion binding"/>
    <property type="evidence" value="ECO:0007669"/>
    <property type="project" value="UniProtKB-KW"/>
</dbReference>
<evidence type="ECO:0000256" key="1">
    <source>
        <dbReference type="ARBA" id="ARBA00001974"/>
    </source>
</evidence>
<keyword evidence="8" id="KW-0411">Iron-sulfur</keyword>
<dbReference type="InterPro" id="IPR001433">
    <property type="entry name" value="OxRdtase_FAD/NAD-bd"/>
</dbReference>
<proteinExistence type="predicted"/>
<evidence type="ECO:0000256" key="5">
    <source>
        <dbReference type="ARBA" id="ARBA00022827"/>
    </source>
</evidence>
<evidence type="ECO:0000313" key="11">
    <source>
        <dbReference type="Proteomes" id="UP000886842"/>
    </source>
</evidence>
<evidence type="ECO:0000256" key="6">
    <source>
        <dbReference type="ARBA" id="ARBA00023002"/>
    </source>
</evidence>
<dbReference type="PANTHER" id="PTHR47354">
    <property type="entry name" value="NADH OXIDOREDUCTASE HCR"/>
    <property type="match status" value="1"/>
</dbReference>
<keyword evidence="3" id="KW-0001">2Fe-2S</keyword>
<comment type="cofactor">
    <cofactor evidence="1">
        <name>FAD</name>
        <dbReference type="ChEBI" id="CHEBI:57692"/>
    </cofactor>
</comment>
<dbReference type="PANTHER" id="PTHR47354:SF8">
    <property type="entry name" value="1,2-PHENYLACETYL-COA EPOXIDASE, SUBUNIT E"/>
    <property type="match status" value="1"/>
</dbReference>
<dbReference type="InterPro" id="IPR039261">
    <property type="entry name" value="FNR_nucleotide-bd"/>
</dbReference>
<dbReference type="Pfam" id="PF00970">
    <property type="entry name" value="FAD_binding_6"/>
    <property type="match status" value="1"/>
</dbReference>
<evidence type="ECO:0000256" key="3">
    <source>
        <dbReference type="ARBA" id="ARBA00022714"/>
    </source>
</evidence>
<dbReference type="InterPro" id="IPR017927">
    <property type="entry name" value="FAD-bd_FR_type"/>
</dbReference>
<feature type="domain" description="FAD-binding FR-type" evidence="9">
    <location>
        <begin position="2"/>
        <end position="116"/>
    </location>
</feature>
<reference evidence="10" key="2">
    <citation type="journal article" date="2021" name="PeerJ">
        <title>Extensive microbial diversity within the chicken gut microbiome revealed by metagenomics and culture.</title>
        <authorList>
            <person name="Gilroy R."/>
            <person name="Ravi A."/>
            <person name="Getino M."/>
            <person name="Pursley I."/>
            <person name="Horton D.L."/>
            <person name="Alikhan N.F."/>
            <person name="Baker D."/>
            <person name="Gharbi K."/>
            <person name="Hall N."/>
            <person name="Watson M."/>
            <person name="Adriaenssens E.M."/>
            <person name="Foster-Nyarko E."/>
            <person name="Jarju S."/>
            <person name="Secka A."/>
            <person name="Antonio M."/>
            <person name="Oren A."/>
            <person name="Chaudhuri R.R."/>
            <person name="La Ragione R."/>
            <person name="Hildebrand F."/>
            <person name="Pallen M.J."/>
        </authorList>
    </citation>
    <scope>NUCLEOTIDE SEQUENCE</scope>
    <source>
        <strain evidence="10">ChiGjej1B1-24693</strain>
    </source>
</reference>
<gene>
    <name evidence="10" type="ORF">IAA98_05585</name>
</gene>
<dbReference type="PROSITE" id="PS51384">
    <property type="entry name" value="FAD_FR"/>
    <property type="match status" value="1"/>
</dbReference>
<dbReference type="CDD" id="cd06214">
    <property type="entry name" value="PA_degradation_oxidoreductase_like"/>
    <property type="match status" value="1"/>
</dbReference>
<evidence type="ECO:0000313" key="10">
    <source>
        <dbReference type="EMBL" id="HIT75038.1"/>
    </source>
</evidence>
<keyword evidence="5" id="KW-0274">FAD</keyword>
<accession>A0A9D1GWH8</accession>
<keyword evidence="4" id="KW-0479">Metal-binding</keyword>
<comment type="caution">
    <text evidence="10">The sequence shown here is derived from an EMBL/GenBank/DDBJ whole genome shotgun (WGS) entry which is preliminary data.</text>
</comment>
<dbReference type="InterPro" id="IPR050415">
    <property type="entry name" value="MRET"/>
</dbReference>
<dbReference type="InterPro" id="IPR017938">
    <property type="entry name" value="Riboflavin_synthase-like_b-brl"/>
</dbReference>
<keyword evidence="7" id="KW-0408">Iron</keyword>
<evidence type="ECO:0000256" key="2">
    <source>
        <dbReference type="ARBA" id="ARBA00022630"/>
    </source>
</evidence>
<dbReference type="SUPFAM" id="SSF63380">
    <property type="entry name" value="Riboflavin synthase domain-like"/>
    <property type="match status" value="1"/>
</dbReference>
<dbReference type="Gene3D" id="3.40.50.80">
    <property type="entry name" value="Nucleotide-binding domain of ferredoxin-NADP reductase (FNR) module"/>
    <property type="match status" value="1"/>
</dbReference>
<sequence length="255" mass="28054">MVTAHELRVGLIEPLTDDSFLLGFAVPPQLRDAFAYRAGQYVTIQTELTPGNLERRSYSICRPPRQAWPDDPDADGLLVIGVKVLPGGRFSEWARDHLRVGDTLTVLTPTGRFTVRDDSPGRSYGALVAGSGITPVMALVGDVLETNPTATFVLHLINRGPDQVMFARHLEQAQRRWPDRLRVVHHWSRTPGPDGTAAGRITDDALVELLRTETADGVSEWFLCGPQPLVVRSQAALAELGIGRRLVHTELFHTG</sequence>
<dbReference type="GO" id="GO:0051537">
    <property type="term" value="F:2 iron, 2 sulfur cluster binding"/>
    <property type="evidence" value="ECO:0007669"/>
    <property type="project" value="UniProtKB-KW"/>
</dbReference>
<keyword evidence="6" id="KW-0560">Oxidoreductase</keyword>
<dbReference type="EMBL" id="DVLP01000169">
    <property type="protein sequence ID" value="HIT75038.1"/>
    <property type="molecule type" value="Genomic_DNA"/>
</dbReference>
<evidence type="ECO:0000256" key="7">
    <source>
        <dbReference type="ARBA" id="ARBA00023004"/>
    </source>
</evidence>
<keyword evidence="2" id="KW-0285">Flavoprotein</keyword>
<name>A0A9D1GWH8_9ACTN</name>
<evidence type="ECO:0000259" key="9">
    <source>
        <dbReference type="PROSITE" id="PS51384"/>
    </source>
</evidence>
<dbReference type="GO" id="GO:0016491">
    <property type="term" value="F:oxidoreductase activity"/>
    <property type="evidence" value="ECO:0007669"/>
    <property type="project" value="UniProtKB-KW"/>
</dbReference>